<dbReference type="PANTHER" id="PTHR24419">
    <property type="entry name" value="INTERLEUKIN-1 RECEPTOR-ASSOCIATED KINASE"/>
    <property type="match status" value="1"/>
</dbReference>
<keyword evidence="5" id="KW-0418">Kinase</keyword>
<evidence type="ECO:0000256" key="6">
    <source>
        <dbReference type="ARBA" id="ARBA00022840"/>
    </source>
</evidence>
<keyword evidence="4" id="KW-0547">Nucleotide-binding</keyword>
<sequence>MLAWFSLNRRTCGFPPDDLTVSCDISNDEELFMGQGDYQFEIYRLMRQENGNEWSSYHPHTNVLWLHYLCSKLLSMKYRSARGRDTKDARKELTRFSEDVLHYGSARDVLQNCPMFQ</sequence>
<dbReference type="EC" id="2.7.11.1" evidence="1"/>
<keyword evidence="11" id="KW-1185">Reference proteome</keyword>
<reference evidence="10 11" key="1">
    <citation type="submission" date="2021-06" db="EMBL/GenBank/DDBJ databases">
        <authorList>
            <person name="Palmer J.M."/>
        </authorList>
    </citation>
    <scope>NUCLEOTIDE SEQUENCE [LARGE SCALE GENOMIC DNA]</scope>
    <source>
        <strain evidence="10 11">CL_MEX2019</strain>
        <tissue evidence="10">Muscle</tissue>
    </source>
</reference>
<name>A0ABU7EXM4_9TELE</name>
<protein>
    <recommendedName>
        <fullName evidence="1">non-specific serine/threonine protein kinase</fullName>
        <ecNumber evidence="1">2.7.11.1</ecNumber>
    </recommendedName>
</protein>
<evidence type="ECO:0000256" key="1">
    <source>
        <dbReference type="ARBA" id="ARBA00012513"/>
    </source>
</evidence>
<dbReference type="SMART" id="SM01331">
    <property type="entry name" value="DUF3635"/>
    <property type="match status" value="1"/>
</dbReference>
<evidence type="ECO:0000313" key="11">
    <source>
        <dbReference type="Proteomes" id="UP001352852"/>
    </source>
</evidence>
<dbReference type="PANTHER" id="PTHR24419:SF18">
    <property type="entry name" value="SERINE_THREONINE-PROTEIN KINASE HASPIN"/>
    <property type="match status" value="1"/>
</dbReference>
<dbReference type="EMBL" id="JAHUTJ010067051">
    <property type="protein sequence ID" value="MED6290835.1"/>
    <property type="molecule type" value="Genomic_DNA"/>
</dbReference>
<proteinExistence type="predicted"/>
<comment type="caution">
    <text evidence="10">The sequence shown here is derived from an EMBL/GenBank/DDBJ whole genome shotgun (WGS) entry which is preliminary data.</text>
</comment>
<dbReference type="Gene3D" id="1.10.510.10">
    <property type="entry name" value="Transferase(Phosphotransferase) domain 1"/>
    <property type="match status" value="1"/>
</dbReference>
<evidence type="ECO:0000256" key="4">
    <source>
        <dbReference type="ARBA" id="ARBA00022741"/>
    </source>
</evidence>
<evidence type="ECO:0000256" key="7">
    <source>
        <dbReference type="ARBA" id="ARBA00047899"/>
    </source>
</evidence>
<evidence type="ECO:0000256" key="5">
    <source>
        <dbReference type="ARBA" id="ARBA00022777"/>
    </source>
</evidence>
<keyword evidence="3" id="KW-0808">Transferase</keyword>
<keyword evidence="2" id="KW-0723">Serine/threonine-protein kinase</keyword>
<comment type="catalytic activity">
    <reaction evidence="7">
        <text>L-threonyl-[protein] + ATP = O-phospho-L-threonyl-[protein] + ADP + H(+)</text>
        <dbReference type="Rhea" id="RHEA:46608"/>
        <dbReference type="Rhea" id="RHEA-COMP:11060"/>
        <dbReference type="Rhea" id="RHEA-COMP:11605"/>
        <dbReference type="ChEBI" id="CHEBI:15378"/>
        <dbReference type="ChEBI" id="CHEBI:30013"/>
        <dbReference type="ChEBI" id="CHEBI:30616"/>
        <dbReference type="ChEBI" id="CHEBI:61977"/>
        <dbReference type="ChEBI" id="CHEBI:456216"/>
        <dbReference type="EC" id="2.7.11.1"/>
    </reaction>
</comment>
<evidence type="ECO:0000256" key="3">
    <source>
        <dbReference type="ARBA" id="ARBA00022679"/>
    </source>
</evidence>
<evidence type="ECO:0000259" key="9">
    <source>
        <dbReference type="SMART" id="SM01331"/>
    </source>
</evidence>
<accession>A0ABU7EXM4</accession>
<dbReference type="Proteomes" id="UP001352852">
    <property type="component" value="Unassembled WGS sequence"/>
</dbReference>
<keyword evidence="6" id="KW-0067">ATP-binding</keyword>
<feature type="domain" description="Serine/threonine-protein kinase haspin C-terminal" evidence="9">
    <location>
        <begin position="29"/>
        <end position="116"/>
    </location>
</feature>
<evidence type="ECO:0000256" key="8">
    <source>
        <dbReference type="ARBA" id="ARBA00048679"/>
    </source>
</evidence>
<evidence type="ECO:0000256" key="2">
    <source>
        <dbReference type="ARBA" id="ARBA00022527"/>
    </source>
</evidence>
<organism evidence="10 11">
    <name type="scientific">Characodon lateralis</name>
    <dbReference type="NCBI Taxonomy" id="208331"/>
    <lineage>
        <taxon>Eukaryota</taxon>
        <taxon>Metazoa</taxon>
        <taxon>Chordata</taxon>
        <taxon>Craniata</taxon>
        <taxon>Vertebrata</taxon>
        <taxon>Euteleostomi</taxon>
        <taxon>Actinopterygii</taxon>
        <taxon>Neopterygii</taxon>
        <taxon>Teleostei</taxon>
        <taxon>Neoteleostei</taxon>
        <taxon>Acanthomorphata</taxon>
        <taxon>Ovalentaria</taxon>
        <taxon>Atherinomorphae</taxon>
        <taxon>Cyprinodontiformes</taxon>
        <taxon>Goodeidae</taxon>
        <taxon>Characodon</taxon>
    </lineage>
</organism>
<gene>
    <name evidence="10" type="ORF">CHARACLAT_017490</name>
</gene>
<dbReference type="Pfam" id="PF12330">
    <property type="entry name" value="Haspin_kinase"/>
    <property type="match status" value="1"/>
</dbReference>
<comment type="catalytic activity">
    <reaction evidence="8">
        <text>L-seryl-[protein] + ATP = O-phospho-L-seryl-[protein] + ADP + H(+)</text>
        <dbReference type="Rhea" id="RHEA:17989"/>
        <dbReference type="Rhea" id="RHEA-COMP:9863"/>
        <dbReference type="Rhea" id="RHEA-COMP:11604"/>
        <dbReference type="ChEBI" id="CHEBI:15378"/>
        <dbReference type="ChEBI" id="CHEBI:29999"/>
        <dbReference type="ChEBI" id="CHEBI:30616"/>
        <dbReference type="ChEBI" id="CHEBI:83421"/>
        <dbReference type="ChEBI" id="CHEBI:456216"/>
        <dbReference type="EC" id="2.7.11.1"/>
    </reaction>
</comment>
<dbReference type="InterPro" id="IPR024604">
    <property type="entry name" value="GSG2_C"/>
</dbReference>
<evidence type="ECO:0000313" key="10">
    <source>
        <dbReference type="EMBL" id="MED6290835.1"/>
    </source>
</evidence>